<dbReference type="AlphaFoldDB" id="A0A409XVF1"/>
<name>A0A409XVF1_PSICY</name>
<dbReference type="Proteomes" id="UP000283269">
    <property type="component" value="Unassembled WGS sequence"/>
</dbReference>
<dbReference type="EMBL" id="NHYD01000278">
    <property type="protein sequence ID" value="PPQ94654.1"/>
    <property type="molecule type" value="Genomic_DNA"/>
</dbReference>
<sequence length="140" mass="15529">MSMSCLLITFVPRCRSVTLSKIATGLTCLLRVRGTSLSFFGSRKTLERRPFLEAEMDRIAPVWCAYGSRESVRSADAEGVDDAEEAEAIRLQMVCKENLASAAGDDLKEKARSREKEKEGHHIKKVKLDAGHPLECLQAC</sequence>
<organism evidence="1 2">
    <name type="scientific">Psilocybe cyanescens</name>
    <dbReference type="NCBI Taxonomy" id="93625"/>
    <lineage>
        <taxon>Eukaryota</taxon>
        <taxon>Fungi</taxon>
        <taxon>Dikarya</taxon>
        <taxon>Basidiomycota</taxon>
        <taxon>Agaricomycotina</taxon>
        <taxon>Agaricomycetes</taxon>
        <taxon>Agaricomycetidae</taxon>
        <taxon>Agaricales</taxon>
        <taxon>Agaricineae</taxon>
        <taxon>Strophariaceae</taxon>
        <taxon>Psilocybe</taxon>
    </lineage>
</organism>
<comment type="caution">
    <text evidence="1">The sequence shown here is derived from an EMBL/GenBank/DDBJ whole genome shotgun (WGS) entry which is preliminary data.</text>
</comment>
<accession>A0A409XVF1</accession>
<evidence type="ECO:0000313" key="1">
    <source>
        <dbReference type="EMBL" id="PPQ94654.1"/>
    </source>
</evidence>
<keyword evidence="2" id="KW-1185">Reference proteome</keyword>
<proteinExistence type="predicted"/>
<dbReference type="InParanoid" id="A0A409XVF1"/>
<gene>
    <name evidence="1" type="ORF">CVT25_009385</name>
</gene>
<reference evidence="1 2" key="1">
    <citation type="journal article" date="2018" name="Evol. Lett.">
        <title>Horizontal gene cluster transfer increased hallucinogenic mushroom diversity.</title>
        <authorList>
            <person name="Reynolds H.T."/>
            <person name="Vijayakumar V."/>
            <person name="Gluck-Thaler E."/>
            <person name="Korotkin H.B."/>
            <person name="Matheny P.B."/>
            <person name="Slot J.C."/>
        </authorList>
    </citation>
    <scope>NUCLEOTIDE SEQUENCE [LARGE SCALE GENOMIC DNA]</scope>
    <source>
        <strain evidence="1 2">2631</strain>
    </source>
</reference>
<evidence type="ECO:0000313" key="2">
    <source>
        <dbReference type="Proteomes" id="UP000283269"/>
    </source>
</evidence>
<protein>
    <submittedName>
        <fullName evidence="1">Uncharacterized protein</fullName>
    </submittedName>
</protein>